<dbReference type="RefSeq" id="WP_015401373.1">
    <property type="nucleotide sequence ID" value="NC_020302.1"/>
</dbReference>
<evidence type="ECO:0000313" key="4">
    <source>
        <dbReference type="EMBL" id="AGF72954.1"/>
    </source>
</evidence>
<dbReference type="OrthoDB" id="9797850at2"/>
<dbReference type="SUPFAM" id="SSF53807">
    <property type="entry name" value="Helical backbone' metal receptor"/>
    <property type="match status" value="1"/>
</dbReference>
<reference evidence="4 5" key="1">
    <citation type="journal article" date="2012" name="Stand. Genomic Sci.">
        <title>Genome sequence of the halotolerant bacterium Corynebacterium halotolerans type strain YIM 70093(T) (= DSM 44683(T)).</title>
        <authorList>
            <person name="Ruckert C."/>
            <person name="Albersmeier A."/>
            <person name="Al-Dilaimi A."/>
            <person name="Niehaus K."/>
            <person name="Szczepanowski R."/>
            <person name="Kalinowski J."/>
        </authorList>
    </citation>
    <scope>NUCLEOTIDE SEQUENCE [LARGE SCALE GENOMIC DNA]</scope>
    <source>
        <strain evidence="4">YIM 70093</strain>
    </source>
</reference>
<dbReference type="eggNOG" id="COG0614">
    <property type="taxonomic scope" value="Bacteria"/>
</dbReference>
<proteinExistence type="inferred from homology"/>
<dbReference type="AlphaFoldDB" id="M1MZ33"/>
<feature type="signal peptide" evidence="2">
    <location>
        <begin position="1"/>
        <end position="34"/>
    </location>
</feature>
<accession>M1MZ33</accession>
<organism evidence="4 5">
    <name type="scientific">Corynebacterium halotolerans YIM 70093 = DSM 44683</name>
    <dbReference type="NCBI Taxonomy" id="1121362"/>
    <lineage>
        <taxon>Bacteria</taxon>
        <taxon>Bacillati</taxon>
        <taxon>Actinomycetota</taxon>
        <taxon>Actinomycetes</taxon>
        <taxon>Mycobacteriales</taxon>
        <taxon>Corynebacteriaceae</taxon>
        <taxon>Corynebacterium</taxon>
    </lineage>
</organism>
<dbReference type="PANTHER" id="PTHR30535:SF34">
    <property type="entry name" value="MOLYBDATE-BINDING PROTEIN MOLA"/>
    <property type="match status" value="1"/>
</dbReference>
<dbReference type="PROSITE" id="PS50983">
    <property type="entry name" value="FE_B12_PBP"/>
    <property type="match status" value="1"/>
</dbReference>
<gene>
    <name evidence="4" type="ORF">A605_09760</name>
</gene>
<dbReference type="KEGG" id="chn:A605_09760"/>
<dbReference type="STRING" id="1121362.A605_09760"/>
<dbReference type="InterPro" id="IPR002491">
    <property type="entry name" value="ABC_transptr_periplasmic_BD"/>
</dbReference>
<dbReference type="EMBL" id="CP003697">
    <property type="protein sequence ID" value="AGF72954.1"/>
    <property type="molecule type" value="Genomic_DNA"/>
</dbReference>
<sequence>MLHSAHLHHSGSIRFAAVTIMAAGALLLSGCADAESQTSSVAGDSHYPVTVENCDTQVTFEQEPERLLLLKSAAVPALHELEVLERAVARAGAYPEDYYDQETLSELEQIEHLTKDTDQTGHTLLSTDVAIAQEPDLVLGELDNLNRQTLAPTGIPTIEEPAMCPGGLDNPSFDSIYEQLRVYGEVFNRGDRVEEVITNLQDRVRSMEAKVSASGAAGRTAAVLYPTVGGGTTYAYGTQSMAHPQLEAAGFTNVFGDVDNRVFEITDEELIGRNPDVLILLHSDGDPEMVKNAVEQLPGAGHLDALRNDDVMVQLMNFTEPATPLTVTGLENIVEKFYS</sequence>
<protein>
    <submittedName>
        <fullName evidence="4">Putative ABC transporter substrate-binding protein</fullName>
    </submittedName>
</protein>
<dbReference type="PATRIC" id="fig|1121362.3.peg.1972"/>
<dbReference type="Pfam" id="PF01497">
    <property type="entry name" value="Peripla_BP_2"/>
    <property type="match status" value="1"/>
</dbReference>
<name>M1MZ33_9CORY</name>
<comment type="similarity">
    <text evidence="1">Belongs to the bacterial solute-binding protein 8 family.</text>
</comment>
<evidence type="ECO:0000313" key="5">
    <source>
        <dbReference type="Proteomes" id="UP000011723"/>
    </source>
</evidence>
<feature type="chain" id="PRO_5004015717" evidence="2">
    <location>
        <begin position="35"/>
        <end position="339"/>
    </location>
</feature>
<feature type="domain" description="Fe/B12 periplasmic-binding" evidence="3">
    <location>
        <begin position="66"/>
        <end position="339"/>
    </location>
</feature>
<dbReference type="HOGENOM" id="CLU_038034_7_1_11"/>
<dbReference type="Proteomes" id="UP000011723">
    <property type="component" value="Chromosome"/>
</dbReference>
<dbReference type="InterPro" id="IPR050902">
    <property type="entry name" value="ABC_Transporter_SBP"/>
</dbReference>
<evidence type="ECO:0000259" key="3">
    <source>
        <dbReference type="PROSITE" id="PS50983"/>
    </source>
</evidence>
<evidence type="ECO:0000256" key="2">
    <source>
        <dbReference type="SAM" id="SignalP"/>
    </source>
</evidence>
<keyword evidence="2" id="KW-0732">Signal</keyword>
<keyword evidence="5" id="KW-1185">Reference proteome</keyword>
<evidence type="ECO:0000256" key="1">
    <source>
        <dbReference type="ARBA" id="ARBA00008814"/>
    </source>
</evidence>
<dbReference type="PANTHER" id="PTHR30535">
    <property type="entry name" value="VITAMIN B12-BINDING PROTEIN"/>
    <property type="match status" value="1"/>
</dbReference>
<dbReference type="Gene3D" id="3.40.50.1980">
    <property type="entry name" value="Nitrogenase molybdenum iron protein domain"/>
    <property type="match status" value="2"/>
</dbReference>